<keyword evidence="1" id="KW-0812">Transmembrane</keyword>
<dbReference type="STRING" id="209880.SAMN02910343_00209"/>
<feature type="transmembrane region" description="Helical" evidence="1">
    <location>
        <begin position="6"/>
        <end position="24"/>
    </location>
</feature>
<proteinExistence type="predicted"/>
<reference evidence="2 3" key="1">
    <citation type="submission" date="2016-10" db="EMBL/GenBank/DDBJ databases">
        <authorList>
            <person name="de Groot N.N."/>
        </authorList>
    </citation>
    <scope>NUCLEOTIDE SEQUENCE [LARGE SCALE GENOMIC DNA]</scope>
    <source>
        <strain evidence="2 3">DSM 15230</strain>
    </source>
</reference>
<dbReference type="OrthoDB" id="2294582at2"/>
<evidence type="ECO:0000256" key="1">
    <source>
        <dbReference type="SAM" id="Phobius"/>
    </source>
</evidence>
<dbReference type="Proteomes" id="UP000199689">
    <property type="component" value="Unassembled WGS sequence"/>
</dbReference>
<feature type="transmembrane region" description="Helical" evidence="1">
    <location>
        <begin position="70"/>
        <end position="89"/>
    </location>
</feature>
<name>A0A1G5UXS2_9FIRM</name>
<dbReference type="InterPro" id="IPR037185">
    <property type="entry name" value="EmrE-like"/>
</dbReference>
<organism evidence="2 3">
    <name type="scientific">Allisonella histaminiformans</name>
    <dbReference type="NCBI Taxonomy" id="209880"/>
    <lineage>
        <taxon>Bacteria</taxon>
        <taxon>Bacillati</taxon>
        <taxon>Bacillota</taxon>
        <taxon>Negativicutes</taxon>
        <taxon>Veillonellales</taxon>
        <taxon>Veillonellaceae</taxon>
        <taxon>Allisonella</taxon>
    </lineage>
</organism>
<feature type="transmembrane region" description="Helical" evidence="1">
    <location>
        <begin position="125"/>
        <end position="142"/>
    </location>
</feature>
<keyword evidence="3" id="KW-1185">Reference proteome</keyword>
<sequence>MHKTGLYYGSLAIVLAANLGYHLVSRSIPVGGNQFLGIAGAYLLASVLCFLAGVLTRKGPLLKEWKETPLHYLLFGLFVPGLEAGFILMYHNGWQVSQGALVADILTSTLLAVVGVALFHDRLAGINWVGILLCFAGVIMVAL</sequence>
<evidence type="ECO:0008006" key="4">
    <source>
        <dbReference type="Google" id="ProtNLM"/>
    </source>
</evidence>
<gene>
    <name evidence="2" type="ORF">SAMN02910343_00209</name>
</gene>
<feature type="transmembrane region" description="Helical" evidence="1">
    <location>
        <begin position="101"/>
        <end position="119"/>
    </location>
</feature>
<feature type="transmembrane region" description="Helical" evidence="1">
    <location>
        <begin position="36"/>
        <end position="55"/>
    </location>
</feature>
<keyword evidence="1" id="KW-1133">Transmembrane helix</keyword>
<dbReference type="RefSeq" id="WP_091362898.1">
    <property type="nucleotide sequence ID" value="NZ_FMXA01000003.1"/>
</dbReference>
<dbReference type="SUPFAM" id="SSF103481">
    <property type="entry name" value="Multidrug resistance efflux transporter EmrE"/>
    <property type="match status" value="1"/>
</dbReference>
<keyword evidence="1" id="KW-0472">Membrane</keyword>
<dbReference type="AlphaFoldDB" id="A0A1G5UXS2"/>
<accession>A0A1G5UXS2</accession>
<dbReference type="GeneID" id="87755259"/>
<evidence type="ECO:0000313" key="3">
    <source>
        <dbReference type="Proteomes" id="UP000199689"/>
    </source>
</evidence>
<dbReference type="EMBL" id="FMXA01000003">
    <property type="protein sequence ID" value="SDA38158.1"/>
    <property type="molecule type" value="Genomic_DNA"/>
</dbReference>
<protein>
    <recommendedName>
        <fullName evidence="4">EamA-like transporter family protein</fullName>
    </recommendedName>
</protein>
<evidence type="ECO:0000313" key="2">
    <source>
        <dbReference type="EMBL" id="SDA38158.1"/>
    </source>
</evidence>